<accession>A0A183E1Z0</accession>
<keyword evidence="2" id="KW-0812">Transmembrane</keyword>
<dbReference type="PANTHER" id="PTHR14490">
    <property type="entry name" value="ZINC FINGER, ZZ TYPE"/>
    <property type="match status" value="1"/>
</dbReference>
<keyword evidence="2" id="KW-0472">Membrane</keyword>
<sequence length="146" mass="17293">LRKKDERRKQKRDAYKERKQAEKQARKDEIRELKALKKSEIEEKLRKLRKLAGDDSLPLSVDDLEADFDPTSYDKRMDEIFSSQYYGKSEAEEKPVFSDITEDSSEELFDIIEDASLDRQSVVYPRSIVLWKGIVLSYFFFGVWLI</sequence>
<dbReference type="GO" id="GO:0000447">
    <property type="term" value="P:endonucleolytic cleavage in ITS1 to separate SSU-rRNA from 5.8S rRNA and LSU-rRNA from tricistronic rRNA transcript (SSU-rRNA, 5.8S rRNA, LSU-rRNA)"/>
    <property type="evidence" value="ECO:0007669"/>
    <property type="project" value="TreeGrafter"/>
</dbReference>
<dbReference type="GO" id="GO:0030686">
    <property type="term" value="C:90S preribosome"/>
    <property type="evidence" value="ECO:0007669"/>
    <property type="project" value="TreeGrafter"/>
</dbReference>
<dbReference type="PANTHER" id="PTHR14490:SF5">
    <property type="entry name" value="PROTEIN KRI1 HOMOLOG"/>
    <property type="match status" value="1"/>
</dbReference>
<feature type="region of interest" description="Disordered" evidence="1">
    <location>
        <begin position="1"/>
        <end position="27"/>
    </location>
</feature>
<dbReference type="WBParaSite" id="GPUH_0001500101-mRNA-1">
    <property type="protein sequence ID" value="GPUH_0001500101-mRNA-1"/>
    <property type="gene ID" value="GPUH_0001500101"/>
</dbReference>
<protein>
    <submittedName>
        <fullName evidence="3">Protein KRI1 homolog</fullName>
    </submittedName>
</protein>
<dbReference type="InterPro" id="IPR018034">
    <property type="entry name" value="Kri1"/>
</dbReference>
<name>A0A183E1Z0_9BILA</name>
<organism evidence="3">
    <name type="scientific">Gongylonema pulchrum</name>
    <dbReference type="NCBI Taxonomy" id="637853"/>
    <lineage>
        <taxon>Eukaryota</taxon>
        <taxon>Metazoa</taxon>
        <taxon>Ecdysozoa</taxon>
        <taxon>Nematoda</taxon>
        <taxon>Chromadorea</taxon>
        <taxon>Rhabditida</taxon>
        <taxon>Spirurina</taxon>
        <taxon>Spiruromorpha</taxon>
        <taxon>Spiruroidea</taxon>
        <taxon>Gongylonematidae</taxon>
        <taxon>Gongylonema</taxon>
    </lineage>
</organism>
<keyword evidence="2" id="KW-1133">Transmembrane helix</keyword>
<dbReference type="AlphaFoldDB" id="A0A183E1Z0"/>
<feature type="transmembrane region" description="Helical" evidence="2">
    <location>
        <begin position="128"/>
        <end position="145"/>
    </location>
</feature>
<feature type="compositionally biased region" description="Basic and acidic residues" evidence="1">
    <location>
        <begin position="12"/>
        <end position="27"/>
    </location>
</feature>
<evidence type="ECO:0000256" key="2">
    <source>
        <dbReference type="SAM" id="Phobius"/>
    </source>
</evidence>
<evidence type="ECO:0000313" key="3">
    <source>
        <dbReference type="WBParaSite" id="GPUH_0001500101-mRNA-1"/>
    </source>
</evidence>
<proteinExistence type="predicted"/>
<feature type="compositionally biased region" description="Basic residues" evidence="1">
    <location>
        <begin position="1"/>
        <end position="11"/>
    </location>
</feature>
<reference evidence="3" key="1">
    <citation type="submission" date="2016-06" db="UniProtKB">
        <authorList>
            <consortium name="WormBaseParasite"/>
        </authorList>
    </citation>
    <scope>IDENTIFICATION</scope>
</reference>
<dbReference type="Pfam" id="PF05178">
    <property type="entry name" value="Kri1"/>
    <property type="match status" value="1"/>
</dbReference>
<evidence type="ECO:0000256" key="1">
    <source>
        <dbReference type="SAM" id="MobiDB-lite"/>
    </source>
</evidence>
<dbReference type="GO" id="GO:0005730">
    <property type="term" value="C:nucleolus"/>
    <property type="evidence" value="ECO:0007669"/>
    <property type="project" value="TreeGrafter"/>
</dbReference>